<dbReference type="RefSeq" id="WP_079640541.1">
    <property type="nucleotide sequence ID" value="NZ_FUZF01000001.1"/>
</dbReference>
<evidence type="ECO:0008006" key="3">
    <source>
        <dbReference type="Google" id="ProtNLM"/>
    </source>
</evidence>
<evidence type="ECO:0000313" key="1">
    <source>
        <dbReference type="EMBL" id="SKB38605.1"/>
    </source>
</evidence>
<dbReference type="OrthoDB" id="1096291at2"/>
<evidence type="ECO:0000313" key="2">
    <source>
        <dbReference type="Proteomes" id="UP000190150"/>
    </source>
</evidence>
<protein>
    <recommendedName>
        <fullName evidence="3">DUF4843 domain-containing protein</fullName>
    </recommendedName>
</protein>
<organism evidence="1 2">
    <name type="scientific">Sphingobacterium nematocida</name>
    <dbReference type="NCBI Taxonomy" id="1513896"/>
    <lineage>
        <taxon>Bacteria</taxon>
        <taxon>Pseudomonadati</taxon>
        <taxon>Bacteroidota</taxon>
        <taxon>Sphingobacteriia</taxon>
        <taxon>Sphingobacteriales</taxon>
        <taxon>Sphingobacteriaceae</taxon>
        <taxon>Sphingobacterium</taxon>
    </lineage>
</organism>
<keyword evidence="2" id="KW-1185">Reference proteome</keyword>
<proteinExistence type="predicted"/>
<accession>A0A1T5AUK5</accession>
<sequence length="291" mass="32117">MKFNLYKLGTYSSIGMVCFAAFFSSCEKGIMSYEGVEGIYFAVQGGSNSGLQSSWPFIPTSKLQLGNVSGSDTTIHLKVMVTGPVKKYDRSFQVVINPEVTTAEINIHYKPLADSYTIPAGQVLTYVPITILRTGDLKLASKQIGLRLVPNEQLGLSFPDWDAIPGLDATDEAIVSNFDASIHEILISDYLPRPGGWSGLIVEGTNEETGNWGNYSEKKLLLMCELMNLTYDSFSTRETMPAVLINLTTREMVKYLTARMSAGDPIVEEDGRLMWVTGVSWKSYVGVPYKK</sequence>
<dbReference type="Pfam" id="PF16132">
    <property type="entry name" value="DUF4843"/>
    <property type="match status" value="1"/>
</dbReference>
<dbReference type="Proteomes" id="UP000190150">
    <property type="component" value="Unassembled WGS sequence"/>
</dbReference>
<dbReference type="STRING" id="1513896.SAMN05660841_00182"/>
<dbReference type="EMBL" id="FUZF01000001">
    <property type="protein sequence ID" value="SKB38605.1"/>
    <property type="molecule type" value="Genomic_DNA"/>
</dbReference>
<dbReference type="InterPro" id="IPR032299">
    <property type="entry name" value="DUF4843"/>
</dbReference>
<reference evidence="2" key="1">
    <citation type="submission" date="2017-02" db="EMBL/GenBank/DDBJ databases">
        <authorList>
            <person name="Varghese N."/>
            <person name="Submissions S."/>
        </authorList>
    </citation>
    <scope>NUCLEOTIDE SEQUENCE [LARGE SCALE GENOMIC DNA]</scope>
    <source>
        <strain evidence="2">DSM 24091</strain>
    </source>
</reference>
<dbReference type="AlphaFoldDB" id="A0A1T5AUK5"/>
<gene>
    <name evidence="1" type="ORF">SAMN05660841_00182</name>
</gene>
<dbReference type="PROSITE" id="PS51257">
    <property type="entry name" value="PROKAR_LIPOPROTEIN"/>
    <property type="match status" value="1"/>
</dbReference>
<name>A0A1T5AUK5_9SPHI</name>